<keyword evidence="3" id="KW-1185">Reference proteome</keyword>
<evidence type="ECO:0000256" key="1">
    <source>
        <dbReference type="SAM" id="SignalP"/>
    </source>
</evidence>
<proteinExistence type="predicted"/>
<gene>
    <name evidence="2" type="ORF">GPY61_19925</name>
</gene>
<dbReference type="EMBL" id="WSES01000006">
    <property type="protein sequence ID" value="MVW62208.1"/>
    <property type="molecule type" value="Genomic_DNA"/>
</dbReference>
<protein>
    <submittedName>
        <fullName evidence="2">Uncharacterized protein</fullName>
    </submittedName>
</protein>
<accession>A0A7X3K8Q9</accession>
<feature type="chain" id="PRO_5030793495" evidence="1">
    <location>
        <begin position="22"/>
        <end position="136"/>
    </location>
</feature>
<reference evidence="2 3" key="1">
    <citation type="submission" date="2019-12" db="EMBL/GenBank/DDBJ databases">
        <authorList>
            <person name="Li C."/>
            <person name="Zhao J."/>
        </authorList>
    </citation>
    <scope>NUCLEOTIDE SEQUENCE [LARGE SCALE GENOMIC DNA]</scope>
    <source>
        <strain evidence="2 3">NEAU-DD11</strain>
    </source>
</reference>
<evidence type="ECO:0000313" key="2">
    <source>
        <dbReference type="EMBL" id="MVW62208.1"/>
    </source>
</evidence>
<dbReference type="Proteomes" id="UP000443353">
    <property type="component" value="Unassembled WGS sequence"/>
</dbReference>
<organism evidence="2 3">
    <name type="scientific">Massilia cellulosiltytica</name>
    <dbReference type="NCBI Taxonomy" id="2683234"/>
    <lineage>
        <taxon>Bacteria</taxon>
        <taxon>Pseudomonadati</taxon>
        <taxon>Pseudomonadota</taxon>
        <taxon>Betaproteobacteria</taxon>
        <taxon>Burkholderiales</taxon>
        <taxon>Oxalobacteraceae</taxon>
        <taxon>Telluria group</taxon>
        <taxon>Massilia</taxon>
    </lineage>
</organism>
<dbReference type="RefSeq" id="WP_160409811.1">
    <property type="nucleotide sequence ID" value="NZ_WSES01000006.1"/>
</dbReference>
<name>A0A7X3K8Q9_9BURK</name>
<feature type="signal peptide" evidence="1">
    <location>
        <begin position="1"/>
        <end position="21"/>
    </location>
</feature>
<keyword evidence="1" id="KW-0732">Signal</keyword>
<sequence>MRPLSLMLIPVLLVSASGTQAQTVAPDDPVAVVQVKPMDGPYRLRNEQARQIAGTYEMSNGWSVDVRPDMRHVDVLIDRNRPLRLLAISPRKFASGDGNVTMEFSRGNDENDMTLRYVPGVGMAEVVLTSVSIAQR</sequence>
<comment type="caution">
    <text evidence="2">The sequence shown here is derived from an EMBL/GenBank/DDBJ whole genome shotgun (WGS) entry which is preliminary data.</text>
</comment>
<evidence type="ECO:0000313" key="3">
    <source>
        <dbReference type="Proteomes" id="UP000443353"/>
    </source>
</evidence>
<dbReference type="AlphaFoldDB" id="A0A7X3K8Q9"/>